<sequence length="348" mass="39688">MKKKMIIAEVGAAAAAVIFMAAAIGGIWKVNSKTNRLYEAVRQVQSIQENMQQEWQKASAQGNSQVSSYIPDLKPHKEGWKITQFGDVMQQQEMCYTITTDTGLVIVDGGQAYEEEKLRNIIAQYGNHVEAWILTHPHPDHITSFLNIYENLQGIQIHHVYTIELPDMETLKKNASWEDYSDLERFRSLDIPNLEYLHKGDKKSVMGLELEVLSAYDSKIDELSNDLMNDGSLLFRVKGKEESMLFCADVGSAGGKTDKVRKRMTKYLVEEYGDSLKSDYVQMAHHGFQGLGREFYEKVDPKAAFFDAPYWLMNGESEFSSKEKEDMILDMGKIVYSYYTAPNQILLK</sequence>
<evidence type="ECO:0000313" key="1">
    <source>
        <dbReference type="EMBL" id="TGY88034.1"/>
    </source>
</evidence>
<proteinExistence type="predicted"/>
<comment type="caution">
    <text evidence="1">The sequence shown here is derived from an EMBL/GenBank/DDBJ whole genome shotgun (WGS) entry which is preliminary data.</text>
</comment>
<evidence type="ECO:0000313" key="2">
    <source>
        <dbReference type="Proteomes" id="UP000304953"/>
    </source>
</evidence>
<keyword evidence="2" id="KW-1185">Reference proteome</keyword>
<organism evidence="1 2">
    <name type="scientific">Petralouisia muris</name>
    <dbReference type="NCBI Taxonomy" id="3032872"/>
    <lineage>
        <taxon>Bacteria</taxon>
        <taxon>Bacillati</taxon>
        <taxon>Bacillota</taxon>
        <taxon>Clostridia</taxon>
        <taxon>Lachnospirales</taxon>
        <taxon>Lachnospiraceae</taxon>
        <taxon>Petralouisia</taxon>
    </lineage>
</organism>
<accession>A0AC61RPZ6</accession>
<protein>
    <submittedName>
        <fullName evidence="1">MBL fold metallo-hydrolase</fullName>
    </submittedName>
</protein>
<dbReference type="EMBL" id="SRYA01000105">
    <property type="protein sequence ID" value="TGY88034.1"/>
    <property type="molecule type" value="Genomic_DNA"/>
</dbReference>
<gene>
    <name evidence="1" type="ORF">E5329_26150</name>
</gene>
<reference evidence="1" key="1">
    <citation type="submission" date="2019-04" db="EMBL/GenBank/DDBJ databases">
        <title>Microbes associate with the intestines of laboratory mice.</title>
        <authorList>
            <person name="Navarre W."/>
            <person name="Wong E."/>
            <person name="Huang K."/>
            <person name="Tropini C."/>
            <person name="Ng K."/>
            <person name="Yu B."/>
        </authorList>
    </citation>
    <scope>NUCLEOTIDE SEQUENCE</scope>
    <source>
        <strain evidence="1">NM01_1-7b</strain>
    </source>
</reference>
<name>A0AC61RPZ6_9FIRM</name>
<dbReference type="Proteomes" id="UP000304953">
    <property type="component" value="Unassembled WGS sequence"/>
</dbReference>